<reference evidence="1 2" key="1">
    <citation type="submission" date="2022-12" db="EMBL/GenBank/DDBJ databases">
        <title>Chitinophagaceae gen. sp. nov., a new member of the family Chitinophagaceae, isolated from soil in a chemical factory.</title>
        <authorList>
            <person name="Ke Z."/>
        </authorList>
    </citation>
    <scope>NUCLEOTIDE SEQUENCE [LARGE SCALE GENOMIC DNA]</scope>
    <source>
        <strain evidence="1 2">LY-5</strain>
    </source>
</reference>
<dbReference type="EMBL" id="JAQGEF010000007">
    <property type="protein sequence ID" value="MDA3614736.1"/>
    <property type="molecule type" value="Genomic_DNA"/>
</dbReference>
<dbReference type="Proteomes" id="UP001210231">
    <property type="component" value="Unassembled WGS sequence"/>
</dbReference>
<organism evidence="1 2">
    <name type="scientific">Polluticaenibacter yanchengensis</name>
    <dbReference type="NCBI Taxonomy" id="3014562"/>
    <lineage>
        <taxon>Bacteria</taxon>
        <taxon>Pseudomonadati</taxon>
        <taxon>Bacteroidota</taxon>
        <taxon>Chitinophagia</taxon>
        <taxon>Chitinophagales</taxon>
        <taxon>Chitinophagaceae</taxon>
        <taxon>Polluticaenibacter</taxon>
    </lineage>
</organism>
<gene>
    <name evidence="1" type="ORF">O3P16_07945</name>
</gene>
<name>A0ABT4UIS9_9BACT</name>
<keyword evidence="2" id="KW-1185">Reference proteome</keyword>
<protein>
    <submittedName>
        <fullName evidence="1">Uncharacterized protein</fullName>
    </submittedName>
</protein>
<proteinExistence type="predicted"/>
<evidence type="ECO:0000313" key="2">
    <source>
        <dbReference type="Proteomes" id="UP001210231"/>
    </source>
</evidence>
<comment type="caution">
    <text evidence="1">The sequence shown here is derived from an EMBL/GenBank/DDBJ whole genome shotgun (WGS) entry which is preliminary data.</text>
</comment>
<accession>A0ABT4UIS9</accession>
<sequence length="86" mass="9937">MKLKKIKEDLAAAENSSLVSVIMPNNDESEFGKDLAELWSHSKQLEALCMSDFQENTLREMSALSHERSVNYLIELRRLRQLIKSK</sequence>
<dbReference type="RefSeq" id="WP_407031061.1">
    <property type="nucleotide sequence ID" value="NZ_JAQGEF010000007.1"/>
</dbReference>
<evidence type="ECO:0000313" key="1">
    <source>
        <dbReference type="EMBL" id="MDA3614736.1"/>
    </source>
</evidence>